<organism evidence="1 2">
    <name type="scientific">Nematostella vectensis</name>
    <name type="common">Starlet sea anemone</name>
    <dbReference type="NCBI Taxonomy" id="45351"/>
    <lineage>
        <taxon>Eukaryota</taxon>
        <taxon>Metazoa</taxon>
        <taxon>Cnidaria</taxon>
        <taxon>Anthozoa</taxon>
        <taxon>Hexacorallia</taxon>
        <taxon>Actiniaria</taxon>
        <taxon>Edwardsiidae</taxon>
        <taxon>Nematostella</taxon>
    </lineage>
</organism>
<dbReference type="KEGG" id="nve:5496926"/>
<reference evidence="1 2" key="1">
    <citation type="journal article" date="2007" name="Science">
        <title>Sea anemone genome reveals ancestral eumetazoan gene repertoire and genomic organization.</title>
        <authorList>
            <person name="Putnam N.H."/>
            <person name="Srivastava M."/>
            <person name="Hellsten U."/>
            <person name="Dirks B."/>
            <person name="Chapman J."/>
            <person name="Salamov A."/>
            <person name="Terry A."/>
            <person name="Shapiro H."/>
            <person name="Lindquist E."/>
            <person name="Kapitonov V.V."/>
            <person name="Jurka J."/>
            <person name="Genikhovich G."/>
            <person name="Grigoriev I.V."/>
            <person name="Lucas S.M."/>
            <person name="Steele R.E."/>
            <person name="Finnerty J.R."/>
            <person name="Technau U."/>
            <person name="Martindale M.Q."/>
            <person name="Rokhsar D.S."/>
        </authorList>
    </citation>
    <scope>NUCLEOTIDE SEQUENCE [LARGE SCALE GENOMIC DNA]</scope>
    <source>
        <strain evidence="2">CH2 X CH6</strain>
    </source>
</reference>
<dbReference type="HOGENOM" id="CLU_1284650_0_0_1"/>
<evidence type="ECO:0000313" key="1">
    <source>
        <dbReference type="EMBL" id="EDO26513.1"/>
    </source>
</evidence>
<dbReference type="InParanoid" id="A7TBU0"/>
<accession>A7TBU0</accession>
<keyword evidence="2" id="KW-1185">Reference proteome</keyword>
<dbReference type="AlphaFoldDB" id="A7TBU0"/>
<dbReference type="Proteomes" id="UP000001593">
    <property type="component" value="Unassembled WGS sequence"/>
</dbReference>
<proteinExistence type="predicted"/>
<gene>
    <name evidence="1" type="ORF">NEMVEDRAFT_v1g224966</name>
</gene>
<sequence length="215" mass="23644">MRFVRGFVARQKGGNIDSYNAGFSVIPELQVAMNIFVNNINVLPKQGTTCFDVADFVHDVFLQALNETLFEMRKDAKFPIDSKPFLGTYQVTQIQALTQRQLNFTAVIEQDGEKLLVIPKANPRGGFALTYIGKPLLFQGEAFSGLGGSCVSSHLGLFGMVKFDPPDAQGFSPGFSAACWKVFAKRITGSSTYESRDHSIVEPRLDDGPSFFSLV</sequence>
<evidence type="ECO:0000313" key="2">
    <source>
        <dbReference type="Proteomes" id="UP000001593"/>
    </source>
</evidence>
<protein>
    <submittedName>
        <fullName evidence="1">Uncharacterized protein</fullName>
    </submittedName>
</protein>
<dbReference type="EMBL" id="DS475676">
    <property type="protein sequence ID" value="EDO26513.1"/>
    <property type="molecule type" value="Genomic_DNA"/>
</dbReference>
<name>A7TBU0_NEMVE</name>